<dbReference type="RefSeq" id="WP_010795047.1">
    <property type="nucleotide sequence ID" value="NZ_CP069262.1"/>
</dbReference>
<name>A0A2X2EJV5_PSELU</name>
<gene>
    <name evidence="3" type="primary">gmr_5</name>
    <name evidence="3" type="ORF">NCTC11842_02854</name>
</gene>
<dbReference type="SMART" id="SM00065">
    <property type="entry name" value="GAF"/>
    <property type="match status" value="1"/>
</dbReference>
<dbReference type="InterPro" id="IPR000160">
    <property type="entry name" value="GGDEF_dom"/>
</dbReference>
<dbReference type="SMART" id="SM00267">
    <property type="entry name" value="GGDEF"/>
    <property type="match status" value="1"/>
</dbReference>
<dbReference type="PANTHER" id="PTHR33121:SF19">
    <property type="entry name" value="CYCLIC DI-GMP PHOSPHODIESTERASE PA2567"/>
    <property type="match status" value="1"/>
</dbReference>
<sequence length="594" mass="67480">MNNLVPTPANESERIAEIRQLCLINPEPDRAFDKIVALAAELFQVPIALISIIDTHRQWFSASVGLTISETPREHSFCSHAILSDELFMVSDATQDHRFRDNPLVTGEPHIRFYAGAPLLTQQGLGLGSLCIIDTKPRPSLDKHQVKLLSQLAELVMTRVETLRNLNFIDLPTGLFNRPRLERDVSTFFSDQDLPITLVAVDVIAPRILNDIVKALGYTFSERLMLLIRDRLQAVVPRDLALYRISPTRIAFMLANIETEATETLYRHILESFEAPLVCDTIPIQTQIGLGILVLNKEKARSTDWIRSLVSAADDARENNAGWEMYSPRRDHAQQRAFRLLSALTIALQADDQLRLYFQPKIQLATSECTSVEALLRWRHPTLGDISPGEFIPLAEKTFLIRSVSLWVLKAAVKQAKAWQQQGLNLTVAINVSAADLDDEVFTDTLTALLREYDLPAQRLEVEFTEGALIRQTEVVQRQLERIHDLGIVIAIDDFGTGYSNWSYLRDIPASVVKLDQSFIRNTLRQEKDKRIVRAMIKLAKEMDYRVVAEGIETEEIYKLMRNWGCDEGQGYLMARPMPALALLEWLESRPLRY</sequence>
<evidence type="ECO:0000313" key="3">
    <source>
        <dbReference type="EMBL" id="SPZ08569.1"/>
    </source>
</evidence>
<dbReference type="Proteomes" id="UP000250443">
    <property type="component" value="Unassembled WGS sequence"/>
</dbReference>
<dbReference type="InterPro" id="IPR043128">
    <property type="entry name" value="Rev_trsase/Diguanyl_cyclase"/>
</dbReference>
<dbReference type="InterPro" id="IPR050706">
    <property type="entry name" value="Cyclic-di-GMP_PDE-like"/>
</dbReference>
<dbReference type="Pfam" id="PF00990">
    <property type="entry name" value="GGDEF"/>
    <property type="match status" value="1"/>
</dbReference>
<dbReference type="InterPro" id="IPR035919">
    <property type="entry name" value="EAL_sf"/>
</dbReference>
<proteinExistence type="predicted"/>
<dbReference type="SUPFAM" id="SSF141868">
    <property type="entry name" value="EAL domain-like"/>
    <property type="match status" value="1"/>
</dbReference>
<feature type="domain" description="EAL" evidence="1">
    <location>
        <begin position="337"/>
        <end position="591"/>
    </location>
</feature>
<feature type="domain" description="GGDEF" evidence="2">
    <location>
        <begin position="194"/>
        <end position="331"/>
    </location>
</feature>
<evidence type="ECO:0000259" key="2">
    <source>
        <dbReference type="PROSITE" id="PS50887"/>
    </source>
</evidence>
<dbReference type="PROSITE" id="PS50883">
    <property type="entry name" value="EAL"/>
    <property type="match status" value="1"/>
</dbReference>
<protein>
    <submittedName>
        <fullName evidence="3">GAF domain/GGDEF domain/EAL domain-containing protein</fullName>
        <ecNumber evidence="3">3.1.4.52</ecNumber>
    </submittedName>
</protein>
<dbReference type="InterPro" id="IPR029787">
    <property type="entry name" value="Nucleotide_cyclase"/>
</dbReference>
<dbReference type="AlphaFoldDB" id="A0A2X2EJV5"/>
<dbReference type="Pfam" id="PF01590">
    <property type="entry name" value="GAF"/>
    <property type="match status" value="1"/>
</dbReference>
<dbReference type="SUPFAM" id="SSF55781">
    <property type="entry name" value="GAF domain-like"/>
    <property type="match status" value="1"/>
</dbReference>
<dbReference type="GO" id="GO:0071111">
    <property type="term" value="F:cyclic-guanylate-specific phosphodiesterase activity"/>
    <property type="evidence" value="ECO:0007669"/>
    <property type="project" value="UniProtKB-EC"/>
</dbReference>
<evidence type="ECO:0000313" key="4">
    <source>
        <dbReference type="Proteomes" id="UP000250443"/>
    </source>
</evidence>
<dbReference type="CDD" id="cd01948">
    <property type="entry name" value="EAL"/>
    <property type="match status" value="1"/>
</dbReference>
<dbReference type="Gene3D" id="3.30.450.40">
    <property type="match status" value="1"/>
</dbReference>
<dbReference type="InterPro" id="IPR029016">
    <property type="entry name" value="GAF-like_dom_sf"/>
</dbReference>
<dbReference type="EMBL" id="UAUF01000012">
    <property type="protein sequence ID" value="SPZ08569.1"/>
    <property type="molecule type" value="Genomic_DNA"/>
</dbReference>
<dbReference type="SMART" id="SM00052">
    <property type="entry name" value="EAL"/>
    <property type="match status" value="1"/>
</dbReference>
<keyword evidence="3" id="KW-0378">Hydrolase</keyword>
<dbReference type="Pfam" id="PF00563">
    <property type="entry name" value="EAL"/>
    <property type="match status" value="1"/>
</dbReference>
<dbReference type="Gene3D" id="3.20.20.450">
    <property type="entry name" value="EAL domain"/>
    <property type="match status" value="1"/>
</dbReference>
<dbReference type="PANTHER" id="PTHR33121">
    <property type="entry name" value="CYCLIC DI-GMP PHOSPHODIESTERASE PDEF"/>
    <property type="match status" value="1"/>
</dbReference>
<dbReference type="InterPro" id="IPR001633">
    <property type="entry name" value="EAL_dom"/>
</dbReference>
<dbReference type="InterPro" id="IPR003018">
    <property type="entry name" value="GAF"/>
</dbReference>
<organism evidence="3 4">
    <name type="scientific">Pseudomonas luteola</name>
    <dbReference type="NCBI Taxonomy" id="47886"/>
    <lineage>
        <taxon>Bacteria</taxon>
        <taxon>Pseudomonadati</taxon>
        <taxon>Pseudomonadota</taxon>
        <taxon>Gammaproteobacteria</taxon>
        <taxon>Pseudomonadales</taxon>
        <taxon>Pseudomonadaceae</taxon>
        <taxon>Pseudomonas</taxon>
    </lineage>
</organism>
<dbReference type="SUPFAM" id="SSF55073">
    <property type="entry name" value="Nucleotide cyclase"/>
    <property type="match status" value="1"/>
</dbReference>
<reference evidence="3 4" key="1">
    <citation type="submission" date="2018-06" db="EMBL/GenBank/DDBJ databases">
        <authorList>
            <consortium name="Pathogen Informatics"/>
            <person name="Doyle S."/>
        </authorList>
    </citation>
    <scope>NUCLEOTIDE SEQUENCE [LARGE SCALE GENOMIC DNA]</scope>
    <source>
        <strain evidence="3 4">NCTC11842</strain>
    </source>
</reference>
<evidence type="ECO:0000259" key="1">
    <source>
        <dbReference type="PROSITE" id="PS50883"/>
    </source>
</evidence>
<dbReference type="EC" id="3.1.4.52" evidence="3"/>
<accession>A0A2X2EJV5</accession>
<dbReference type="PROSITE" id="PS50887">
    <property type="entry name" value="GGDEF"/>
    <property type="match status" value="1"/>
</dbReference>
<dbReference type="Gene3D" id="3.30.70.270">
    <property type="match status" value="1"/>
</dbReference>